<dbReference type="InterPro" id="IPR002347">
    <property type="entry name" value="SDR_fam"/>
</dbReference>
<dbReference type="AlphaFoldDB" id="A0A5C5XBH8"/>
<dbReference type="RefSeq" id="WP_146501649.1">
    <property type="nucleotide sequence ID" value="NZ_SJPG01000001.1"/>
</dbReference>
<name>A0A5C5XBH8_9PLAN</name>
<keyword evidence="2 3" id="KW-0560">Oxidoreductase</keyword>
<dbReference type="InterPro" id="IPR036291">
    <property type="entry name" value="NAD(P)-bd_dom_sf"/>
</dbReference>
<dbReference type="EMBL" id="SJPG01000001">
    <property type="protein sequence ID" value="TWT59515.1"/>
    <property type="molecule type" value="Genomic_DNA"/>
</dbReference>
<comment type="caution">
    <text evidence="3">The sequence shown here is derived from an EMBL/GenBank/DDBJ whole genome shotgun (WGS) entry which is preliminary data.</text>
</comment>
<dbReference type="OrthoDB" id="9803333at2"/>
<dbReference type="GO" id="GO:0047936">
    <property type="term" value="F:glucose 1-dehydrogenase [NAD(P)+] activity"/>
    <property type="evidence" value="ECO:0007669"/>
    <property type="project" value="UniProtKB-EC"/>
</dbReference>
<evidence type="ECO:0000313" key="4">
    <source>
        <dbReference type="Proteomes" id="UP000316095"/>
    </source>
</evidence>
<proteinExistence type="inferred from homology"/>
<evidence type="ECO:0000256" key="2">
    <source>
        <dbReference type="ARBA" id="ARBA00023002"/>
    </source>
</evidence>
<evidence type="ECO:0000313" key="3">
    <source>
        <dbReference type="EMBL" id="TWT59515.1"/>
    </source>
</evidence>
<gene>
    <name evidence="3" type="primary">ycdF_1</name>
    <name evidence="3" type="ORF">Pan54_02220</name>
</gene>
<dbReference type="Pfam" id="PF13561">
    <property type="entry name" value="adh_short_C2"/>
    <property type="match status" value="1"/>
</dbReference>
<evidence type="ECO:0000256" key="1">
    <source>
        <dbReference type="ARBA" id="ARBA00006484"/>
    </source>
</evidence>
<accession>A0A5C5XBH8</accession>
<organism evidence="3 4">
    <name type="scientific">Rubinisphaera italica</name>
    <dbReference type="NCBI Taxonomy" id="2527969"/>
    <lineage>
        <taxon>Bacteria</taxon>
        <taxon>Pseudomonadati</taxon>
        <taxon>Planctomycetota</taxon>
        <taxon>Planctomycetia</taxon>
        <taxon>Planctomycetales</taxon>
        <taxon>Planctomycetaceae</taxon>
        <taxon>Rubinisphaera</taxon>
    </lineage>
</organism>
<dbReference type="PANTHER" id="PTHR43639">
    <property type="entry name" value="OXIDOREDUCTASE, SHORT-CHAIN DEHYDROGENASE/REDUCTASE FAMILY (AFU_ORTHOLOGUE AFUA_5G02870)"/>
    <property type="match status" value="1"/>
</dbReference>
<sequence>MNSTHKQASDSPVILITGSGKRRVGNVVAEHFATLGYRIALHYHSSREEALGSRQRLLKEGADCEIFSADVSNEDQVNEMIQHVHSHFGALDVLVTTASIWSKTAWDEITPDQIRRNFEINTLGTFLCARAAGNLMINQPKGGSIITIGDWAIERPYLDHAPYFLSKGAIPTLTRVLAVELAERNPNIRVNCIHPGPVMFPPETTEAEAEELIQSTLLKKANCPEMVAHAVEGFVRNQFITGTCLPVDGGRSMHAPSEKRRQ</sequence>
<dbReference type="PRINTS" id="PR00081">
    <property type="entry name" value="GDHRDH"/>
</dbReference>
<keyword evidence="4" id="KW-1185">Reference proteome</keyword>
<reference evidence="3 4" key="1">
    <citation type="submission" date="2019-02" db="EMBL/GenBank/DDBJ databases">
        <title>Deep-cultivation of Planctomycetes and their phenomic and genomic characterization uncovers novel biology.</title>
        <authorList>
            <person name="Wiegand S."/>
            <person name="Jogler M."/>
            <person name="Boedeker C."/>
            <person name="Pinto D."/>
            <person name="Vollmers J."/>
            <person name="Rivas-Marin E."/>
            <person name="Kohn T."/>
            <person name="Peeters S.H."/>
            <person name="Heuer A."/>
            <person name="Rast P."/>
            <person name="Oberbeckmann S."/>
            <person name="Bunk B."/>
            <person name="Jeske O."/>
            <person name="Meyerdierks A."/>
            <person name="Storesund J.E."/>
            <person name="Kallscheuer N."/>
            <person name="Luecker S."/>
            <person name="Lage O.M."/>
            <person name="Pohl T."/>
            <person name="Merkel B.J."/>
            <person name="Hornburger P."/>
            <person name="Mueller R.-W."/>
            <person name="Bruemmer F."/>
            <person name="Labrenz M."/>
            <person name="Spormann A.M."/>
            <person name="Op Den Camp H."/>
            <person name="Overmann J."/>
            <person name="Amann R."/>
            <person name="Jetten M.S.M."/>
            <person name="Mascher T."/>
            <person name="Medema M.H."/>
            <person name="Devos D.P."/>
            <person name="Kaster A.-K."/>
            <person name="Ovreas L."/>
            <person name="Rohde M."/>
            <person name="Galperin M.Y."/>
            <person name="Jogler C."/>
        </authorList>
    </citation>
    <scope>NUCLEOTIDE SEQUENCE [LARGE SCALE GENOMIC DNA]</scope>
    <source>
        <strain evidence="3 4">Pan54</strain>
    </source>
</reference>
<dbReference type="SUPFAM" id="SSF51735">
    <property type="entry name" value="NAD(P)-binding Rossmann-fold domains"/>
    <property type="match status" value="1"/>
</dbReference>
<protein>
    <submittedName>
        <fullName evidence="3">Glucose 1-dehydrogenase 2</fullName>
        <ecNumber evidence="3">1.1.1.47</ecNumber>
    </submittedName>
</protein>
<dbReference type="Proteomes" id="UP000316095">
    <property type="component" value="Unassembled WGS sequence"/>
</dbReference>
<dbReference type="PANTHER" id="PTHR43639:SF1">
    <property type="entry name" value="SHORT-CHAIN DEHYDROGENASE_REDUCTASE FAMILY PROTEIN"/>
    <property type="match status" value="1"/>
</dbReference>
<dbReference type="PRINTS" id="PR00080">
    <property type="entry name" value="SDRFAMILY"/>
</dbReference>
<dbReference type="Gene3D" id="3.40.50.720">
    <property type="entry name" value="NAD(P)-binding Rossmann-like Domain"/>
    <property type="match status" value="1"/>
</dbReference>
<dbReference type="EC" id="1.1.1.47" evidence="3"/>
<comment type="similarity">
    <text evidence="1">Belongs to the short-chain dehydrogenases/reductases (SDR) family.</text>
</comment>